<gene>
    <name evidence="2" type="ORF">MSZNOR_0984</name>
</gene>
<dbReference type="SUPFAM" id="SSF109604">
    <property type="entry name" value="HD-domain/PDEase-like"/>
    <property type="match status" value="1"/>
</dbReference>
<dbReference type="PANTHER" id="PTHR35569:SF1">
    <property type="entry name" value="CYANAMIDE HYDRATASE DDI2-RELATED"/>
    <property type="match status" value="1"/>
</dbReference>
<evidence type="ECO:0000259" key="1">
    <source>
        <dbReference type="Pfam" id="PF01966"/>
    </source>
</evidence>
<evidence type="ECO:0000313" key="3">
    <source>
        <dbReference type="Proteomes" id="UP001162030"/>
    </source>
</evidence>
<organism evidence="2 3">
    <name type="scientific">Methylocaldum szegediense</name>
    <dbReference type="NCBI Taxonomy" id="73780"/>
    <lineage>
        <taxon>Bacteria</taxon>
        <taxon>Pseudomonadati</taxon>
        <taxon>Pseudomonadota</taxon>
        <taxon>Gammaproteobacteria</taxon>
        <taxon>Methylococcales</taxon>
        <taxon>Methylococcaceae</taxon>
        <taxon>Methylocaldum</taxon>
    </lineage>
</organism>
<evidence type="ECO:0000313" key="2">
    <source>
        <dbReference type="EMBL" id="CAI8768524.1"/>
    </source>
</evidence>
<reference evidence="2 3" key="1">
    <citation type="submission" date="2023-03" db="EMBL/GenBank/DDBJ databases">
        <authorList>
            <person name="Pearce D."/>
        </authorList>
    </citation>
    <scope>NUCLEOTIDE SEQUENCE [LARGE SCALE GENOMIC DNA]</scope>
    <source>
        <strain evidence="2">Msz</strain>
    </source>
</reference>
<accession>A0ABM9HYF5</accession>
<name>A0ABM9HYF5_9GAMM</name>
<keyword evidence="3" id="KW-1185">Reference proteome</keyword>
<dbReference type="PANTHER" id="PTHR35569">
    <property type="entry name" value="CYANAMIDE HYDRATASE DDI2-RELATED"/>
    <property type="match status" value="1"/>
</dbReference>
<protein>
    <recommendedName>
        <fullName evidence="1">HD domain-containing protein</fullName>
    </recommendedName>
</protein>
<dbReference type="RefSeq" id="WP_202901200.1">
    <property type="nucleotide sequence ID" value="NZ_OX458333.1"/>
</dbReference>
<dbReference type="EMBL" id="OX458333">
    <property type="protein sequence ID" value="CAI8768524.1"/>
    <property type="molecule type" value="Genomic_DNA"/>
</dbReference>
<feature type="domain" description="HD" evidence="1">
    <location>
        <begin position="18"/>
        <end position="72"/>
    </location>
</feature>
<dbReference type="Proteomes" id="UP001162030">
    <property type="component" value="Chromosome"/>
</dbReference>
<sequence length="77" mass="8493">MTQVIAGVKIPDSTSAREAAELVHQYENEMLFNRSVVSVAALFHDLGLVNHFHTQTKLFEVDGAAAAREFLEGHGIR</sequence>
<proteinExistence type="predicted"/>
<dbReference type="Pfam" id="PF01966">
    <property type="entry name" value="HD"/>
    <property type="match status" value="1"/>
</dbReference>
<dbReference type="InterPro" id="IPR006674">
    <property type="entry name" value="HD_domain"/>
</dbReference>
<dbReference type="Gene3D" id="1.10.3210.10">
    <property type="entry name" value="Hypothetical protein af1432"/>
    <property type="match status" value="1"/>
</dbReference>